<keyword evidence="1" id="KW-0472">Membrane</keyword>
<dbReference type="OrthoDB" id="47375at2759"/>
<dbReference type="Proteomes" id="UP000799291">
    <property type="component" value="Unassembled WGS sequence"/>
</dbReference>
<evidence type="ECO:0000256" key="1">
    <source>
        <dbReference type="SAM" id="Phobius"/>
    </source>
</evidence>
<reference evidence="2" key="1">
    <citation type="journal article" date="2020" name="Stud. Mycol.">
        <title>101 Dothideomycetes genomes: a test case for predicting lifestyles and emergence of pathogens.</title>
        <authorList>
            <person name="Haridas S."/>
            <person name="Albert R."/>
            <person name="Binder M."/>
            <person name="Bloem J."/>
            <person name="Labutti K."/>
            <person name="Salamov A."/>
            <person name="Andreopoulos B."/>
            <person name="Baker S."/>
            <person name="Barry K."/>
            <person name="Bills G."/>
            <person name="Bluhm B."/>
            <person name="Cannon C."/>
            <person name="Castanera R."/>
            <person name="Culley D."/>
            <person name="Daum C."/>
            <person name="Ezra D."/>
            <person name="Gonzalez J."/>
            <person name="Henrissat B."/>
            <person name="Kuo A."/>
            <person name="Liang C."/>
            <person name="Lipzen A."/>
            <person name="Lutzoni F."/>
            <person name="Magnuson J."/>
            <person name="Mondo S."/>
            <person name="Nolan M."/>
            <person name="Ohm R."/>
            <person name="Pangilinan J."/>
            <person name="Park H.-J."/>
            <person name="Ramirez L."/>
            <person name="Alfaro M."/>
            <person name="Sun H."/>
            <person name="Tritt A."/>
            <person name="Yoshinaga Y."/>
            <person name="Zwiers L.-H."/>
            <person name="Turgeon B."/>
            <person name="Goodwin S."/>
            <person name="Spatafora J."/>
            <person name="Crous P."/>
            <person name="Grigoriev I."/>
        </authorList>
    </citation>
    <scope>NUCLEOTIDE SEQUENCE</scope>
    <source>
        <strain evidence="2">CBS 122367</strain>
    </source>
</reference>
<feature type="transmembrane region" description="Helical" evidence="1">
    <location>
        <begin position="12"/>
        <end position="30"/>
    </location>
</feature>
<organism evidence="2 3">
    <name type="scientific">Lentithecium fluviatile CBS 122367</name>
    <dbReference type="NCBI Taxonomy" id="1168545"/>
    <lineage>
        <taxon>Eukaryota</taxon>
        <taxon>Fungi</taxon>
        <taxon>Dikarya</taxon>
        <taxon>Ascomycota</taxon>
        <taxon>Pezizomycotina</taxon>
        <taxon>Dothideomycetes</taxon>
        <taxon>Pleosporomycetidae</taxon>
        <taxon>Pleosporales</taxon>
        <taxon>Massarineae</taxon>
        <taxon>Lentitheciaceae</taxon>
        <taxon>Lentithecium</taxon>
    </lineage>
</organism>
<keyword evidence="1" id="KW-1133">Transmembrane helix</keyword>
<name>A0A6G1IJ61_9PLEO</name>
<keyword evidence="2" id="KW-0808">Transferase</keyword>
<proteinExistence type="predicted"/>
<evidence type="ECO:0000313" key="3">
    <source>
        <dbReference type="Proteomes" id="UP000799291"/>
    </source>
</evidence>
<dbReference type="AlphaFoldDB" id="A0A6G1IJ61"/>
<dbReference type="GO" id="GO:0016740">
    <property type="term" value="F:transferase activity"/>
    <property type="evidence" value="ECO:0007669"/>
    <property type="project" value="UniProtKB-KW"/>
</dbReference>
<evidence type="ECO:0000313" key="2">
    <source>
        <dbReference type="EMBL" id="KAF2678276.1"/>
    </source>
</evidence>
<dbReference type="EMBL" id="MU005613">
    <property type="protein sequence ID" value="KAF2678276.1"/>
    <property type="molecule type" value="Genomic_DNA"/>
</dbReference>
<protein>
    <submittedName>
        <fullName evidence="2">Glycosyltransferase family 25 protein</fullName>
    </submittedName>
</protein>
<keyword evidence="3" id="KW-1185">Reference proteome</keyword>
<sequence length="363" mass="40188">MTSTSLKSQQGLLVLATIFAISLLYFSYHLTRETQSAVTTLNQDDGLLPPATAPARHNLHLGYLQFGQILVVNRPQRTDRRESISLAAAYKNMRLDWIPGISGSDILASTIPLAKDQDPPPEAAVIARNLSSALIMEDDMDWDIRIHNQLRDFAASTRALLQPLASDPNSFADLSYPEPLPIIGVTNIPFEKIPDTVPPASSLYEDGWDVLWLGHYGISMVAPDNPTHSKGRVVHKNDLTVPLRSKLDMGGGPNTLIGDYPDHTRVILHVDGGVCSTAYAVSQRGARRILWEMSVNRYTSPVDVMLHELCNGQRELKLTCLTITSNSDISHHGDGWRDIGKSSDIRWSMRMNMPEPFKGDTND</sequence>
<gene>
    <name evidence="2" type="ORF">K458DRAFT_446495</name>
</gene>
<accession>A0A6G1IJ61</accession>
<keyword evidence="1" id="KW-0812">Transmembrane</keyword>